<dbReference type="Proteomes" id="UP000326725">
    <property type="component" value="Unassembled WGS sequence"/>
</dbReference>
<protein>
    <submittedName>
        <fullName evidence="2">Uncharacterized protein</fullName>
    </submittedName>
</protein>
<keyword evidence="3" id="KW-1185">Reference proteome</keyword>
<organism evidence="2 3">
    <name type="scientific">Halomonas lysinitropha</name>
    <dbReference type="NCBI Taxonomy" id="2607506"/>
    <lineage>
        <taxon>Bacteria</taxon>
        <taxon>Pseudomonadati</taxon>
        <taxon>Pseudomonadota</taxon>
        <taxon>Gammaproteobacteria</taxon>
        <taxon>Oceanospirillales</taxon>
        <taxon>Halomonadaceae</taxon>
        <taxon>Halomonas</taxon>
    </lineage>
</organism>
<feature type="compositionally biased region" description="Acidic residues" evidence="1">
    <location>
        <begin position="128"/>
        <end position="137"/>
    </location>
</feature>
<name>A0A5K1I4E5_9GAMM</name>
<dbReference type="AlphaFoldDB" id="A0A5K1I4E5"/>
<proteinExistence type="predicted"/>
<accession>A0A5K1I4E5</accession>
<feature type="region of interest" description="Disordered" evidence="1">
    <location>
        <begin position="82"/>
        <end position="139"/>
    </location>
</feature>
<evidence type="ECO:0000313" key="3">
    <source>
        <dbReference type="Proteomes" id="UP000326725"/>
    </source>
</evidence>
<sequence>MNLPKNEQRALLALVEEHDENPRLISTLIVMAACNARAGHQQDAMLVALASLKRQGLVDMKGDAWWPTRDGFRAARMIKTGTVPAAPAPESLEEAPPVRPKSRDTLRTRQGAAPKPVTRPDPAAPAFDDPDSPEEPAADCHTPLAADLAIEGDGSGQALPPVEYPATVERIGPGPLAPDLVNRCAAMQMALLADARRRYEQGDVDAAGEIRWLQETGQQLLEAGGLSCA</sequence>
<evidence type="ECO:0000313" key="2">
    <source>
        <dbReference type="EMBL" id="VVZ96484.1"/>
    </source>
</evidence>
<dbReference type="EMBL" id="CABVOU010000039">
    <property type="protein sequence ID" value="VVZ96484.1"/>
    <property type="molecule type" value="Genomic_DNA"/>
</dbReference>
<dbReference type="PROSITE" id="PS51257">
    <property type="entry name" value="PROKAR_LIPOPROTEIN"/>
    <property type="match status" value="1"/>
</dbReference>
<gene>
    <name evidence="2" type="ORF">HALO32_02584</name>
</gene>
<dbReference type="RefSeq" id="WP_151444272.1">
    <property type="nucleotide sequence ID" value="NZ_CABVOU010000039.1"/>
</dbReference>
<evidence type="ECO:0000256" key="1">
    <source>
        <dbReference type="SAM" id="MobiDB-lite"/>
    </source>
</evidence>
<reference evidence="2 3" key="1">
    <citation type="submission" date="2019-09" db="EMBL/GenBank/DDBJ databases">
        <authorList>
            <person name="Criscuolo A."/>
        </authorList>
    </citation>
    <scope>NUCLEOTIDE SEQUENCE [LARGE SCALE GENOMIC DNA]</scope>
    <source>
        <strain evidence="3">3(2)</strain>
    </source>
</reference>